<keyword evidence="2" id="KW-1185">Reference proteome</keyword>
<proteinExistence type="predicted"/>
<dbReference type="AlphaFoldDB" id="A0AA48H4S5"/>
<evidence type="ECO:0000313" key="1">
    <source>
        <dbReference type="EMBL" id="BDW84815.1"/>
    </source>
</evidence>
<dbReference type="Proteomes" id="UP001337723">
    <property type="component" value="Chromosome"/>
</dbReference>
<name>A0AA48H4S5_9RHOB</name>
<dbReference type="KEGG" id="rmai:MACH21_09920"/>
<dbReference type="EMBL" id="AP027266">
    <property type="protein sequence ID" value="BDW84815.1"/>
    <property type="molecule type" value="Genomic_DNA"/>
</dbReference>
<sequence>MGPLARVPLGLVGLGLAGLVVLAAPEAWGNGGQAERPFSQGRDFADLDAYLAHLEALGPMDIQWYRRRPDGTYEQIRLRLPGTPPEIFTRQELLDRYGFVE</sequence>
<evidence type="ECO:0000313" key="2">
    <source>
        <dbReference type="Proteomes" id="UP001337723"/>
    </source>
</evidence>
<protein>
    <submittedName>
        <fullName evidence="1">Uncharacterized protein</fullName>
    </submittedName>
</protein>
<accession>A0AA48H4S5</accession>
<reference evidence="1 2" key="1">
    <citation type="submission" date="2023-01" db="EMBL/GenBank/DDBJ databases">
        <title>Complete genome sequence of Roseicyclus marinus strain Dej080120_10.</title>
        <authorList>
            <person name="Ueki S."/>
            <person name="Maruyama F."/>
        </authorList>
    </citation>
    <scope>NUCLEOTIDE SEQUENCE [LARGE SCALE GENOMIC DNA]</scope>
    <source>
        <strain evidence="1 2">Dej080120_10</strain>
    </source>
</reference>
<gene>
    <name evidence="1" type="ORF">MACH21_09920</name>
</gene>
<organism evidence="1 2">
    <name type="scientific">Roseicyclus marinus</name>
    <dbReference type="NCBI Taxonomy" id="2161673"/>
    <lineage>
        <taxon>Bacteria</taxon>
        <taxon>Pseudomonadati</taxon>
        <taxon>Pseudomonadota</taxon>
        <taxon>Alphaproteobacteria</taxon>
        <taxon>Rhodobacterales</taxon>
        <taxon>Roseobacteraceae</taxon>
        <taxon>Roseicyclus</taxon>
    </lineage>
</organism>